<dbReference type="PANTHER" id="PTHR42852">
    <property type="entry name" value="THIOL:DISULFIDE INTERCHANGE PROTEIN DSBE"/>
    <property type="match status" value="1"/>
</dbReference>
<dbReference type="GO" id="GO:0030288">
    <property type="term" value="C:outer membrane-bounded periplasmic space"/>
    <property type="evidence" value="ECO:0007669"/>
    <property type="project" value="InterPro"/>
</dbReference>
<evidence type="ECO:0000256" key="4">
    <source>
        <dbReference type="ARBA" id="ARBA00023284"/>
    </source>
</evidence>
<evidence type="ECO:0000259" key="5">
    <source>
        <dbReference type="PROSITE" id="PS51352"/>
    </source>
</evidence>
<dbReference type="RefSeq" id="WP_218193824.1">
    <property type="nucleotide sequence ID" value="NZ_CP054597.1"/>
</dbReference>
<dbReference type="PANTHER" id="PTHR42852:SF6">
    <property type="entry name" value="THIOL:DISULFIDE INTERCHANGE PROTEIN DSBE"/>
    <property type="match status" value="1"/>
</dbReference>
<evidence type="ECO:0000313" key="9">
    <source>
        <dbReference type="Proteomes" id="UP001059985"/>
    </source>
</evidence>
<feature type="domain" description="Thioredoxin" evidence="5">
    <location>
        <begin position="26"/>
        <end position="164"/>
    </location>
</feature>
<gene>
    <name evidence="7" type="ORF">LUA81_00960</name>
    <name evidence="6" type="ORF">LUA82_00960</name>
</gene>
<evidence type="ECO:0000313" key="8">
    <source>
        <dbReference type="Proteomes" id="UP001059822"/>
    </source>
</evidence>
<dbReference type="CDD" id="cd03010">
    <property type="entry name" value="TlpA_like_DsbE"/>
    <property type="match status" value="1"/>
</dbReference>
<proteinExistence type="inferred from homology"/>
<evidence type="ECO:0000313" key="7">
    <source>
        <dbReference type="EMBL" id="UTO56565.1"/>
    </source>
</evidence>
<dbReference type="EMBL" id="CP089285">
    <property type="protein sequence ID" value="UTO56565.1"/>
    <property type="molecule type" value="Genomic_DNA"/>
</dbReference>
<evidence type="ECO:0000256" key="2">
    <source>
        <dbReference type="ARBA" id="ARBA00022748"/>
    </source>
</evidence>
<keyword evidence="3" id="KW-1015">Disulfide bond</keyword>
<dbReference type="Pfam" id="PF08534">
    <property type="entry name" value="Redoxin"/>
    <property type="match status" value="1"/>
</dbReference>
<sequence length="165" mass="18839">MKAICIILLIIFLLLVTTFLYAIYNKNLNNPSYDLTLPYLLQEDKQFTTSNLKGSPYIIHIFASWCITCKEEHKVWLEIAQKNIVDIYGISYLDIKNNVIAWLQENGNPYKIVAADYSGKTGSAFGVTGVPETFVFDKYGKVILHISGNITLEIWENQILNLLKK</sequence>
<evidence type="ECO:0000313" key="6">
    <source>
        <dbReference type="EMBL" id="UTO55645.1"/>
    </source>
</evidence>
<keyword evidence="9" id="KW-1185">Reference proteome</keyword>
<reference evidence="6" key="1">
    <citation type="journal article" date="2022" name="Microorganisms">
        <title>Assembly and Comparison of Ca. Neoehrlichia mikurensis Genomes.</title>
        <authorList>
            <person name="Azagi T."/>
            <person name="Dirks R.P."/>
            <person name="Yebra-Pimentel E.S."/>
            <person name="Schaap P.J."/>
            <person name="Koehorst J.J."/>
            <person name="Esser H.J."/>
            <person name="Sprong H."/>
        </authorList>
    </citation>
    <scope>NUCLEOTIDE SEQUENCE</scope>
    <source>
        <strain evidence="7">18-2804</strain>
        <strain evidence="6">18-2837</strain>
    </source>
</reference>
<dbReference type="Proteomes" id="UP001059822">
    <property type="component" value="Chromosome"/>
</dbReference>
<dbReference type="InterPro" id="IPR013766">
    <property type="entry name" value="Thioredoxin_domain"/>
</dbReference>
<keyword evidence="4" id="KW-0676">Redox-active center</keyword>
<dbReference type="GO" id="GO:0015036">
    <property type="term" value="F:disulfide oxidoreductase activity"/>
    <property type="evidence" value="ECO:0007669"/>
    <property type="project" value="InterPro"/>
</dbReference>
<evidence type="ECO:0000256" key="1">
    <source>
        <dbReference type="ARBA" id="ARBA00007758"/>
    </source>
</evidence>
<dbReference type="PROSITE" id="PS51352">
    <property type="entry name" value="THIOREDOXIN_2"/>
    <property type="match status" value="1"/>
</dbReference>
<name>A0A9Q9BSS0_9RICK</name>
<evidence type="ECO:0000256" key="3">
    <source>
        <dbReference type="ARBA" id="ARBA00023157"/>
    </source>
</evidence>
<dbReference type="InterPro" id="IPR004799">
    <property type="entry name" value="Periplasmic_diS_OxRdtase_DsbE"/>
</dbReference>
<dbReference type="GO" id="GO:0017004">
    <property type="term" value="P:cytochrome complex assembly"/>
    <property type="evidence" value="ECO:0007669"/>
    <property type="project" value="UniProtKB-KW"/>
</dbReference>
<accession>A0A9Q9BSS0</accession>
<dbReference type="AlphaFoldDB" id="A0A9Q9BSS0"/>
<dbReference type="InterPro" id="IPR013740">
    <property type="entry name" value="Redoxin"/>
</dbReference>
<comment type="similarity">
    <text evidence="1">Belongs to the thioredoxin family. DsbE subfamily.</text>
</comment>
<keyword evidence="2" id="KW-0201">Cytochrome c-type biogenesis</keyword>
<organism evidence="6 8">
    <name type="scientific">Neoehrlichia mikurensis</name>
    <dbReference type="NCBI Taxonomy" id="89586"/>
    <lineage>
        <taxon>Bacteria</taxon>
        <taxon>Pseudomonadati</taxon>
        <taxon>Pseudomonadota</taxon>
        <taxon>Alphaproteobacteria</taxon>
        <taxon>Rickettsiales</taxon>
        <taxon>Anaplasmataceae</taxon>
        <taxon>Candidatus Neoehrlichia</taxon>
    </lineage>
</organism>
<dbReference type="EMBL" id="CP089286">
    <property type="protein sequence ID" value="UTO55645.1"/>
    <property type="molecule type" value="Genomic_DNA"/>
</dbReference>
<dbReference type="Proteomes" id="UP001059985">
    <property type="component" value="Chromosome"/>
</dbReference>
<dbReference type="InterPro" id="IPR050553">
    <property type="entry name" value="Thioredoxin_ResA/DsbE_sf"/>
</dbReference>
<protein>
    <submittedName>
        <fullName evidence="6">DsbE family thiol:disulfide interchange protein</fullName>
    </submittedName>
</protein>